<dbReference type="GO" id="GO:0046872">
    <property type="term" value="F:metal ion binding"/>
    <property type="evidence" value="ECO:0007669"/>
    <property type="project" value="UniProtKB-KW"/>
</dbReference>
<dbReference type="PANTHER" id="PTHR11903">
    <property type="entry name" value="PROSTAGLANDIN G/H SYNTHASE"/>
    <property type="match status" value="1"/>
</dbReference>
<evidence type="ECO:0000313" key="17">
    <source>
        <dbReference type="Proteomes" id="UP001187192"/>
    </source>
</evidence>
<accession>A0AA88J352</accession>
<evidence type="ECO:0000256" key="2">
    <source>
        <dbReference type="ARBA" id="ARBA00001970"/>
    </source>
</evidence>
<evidence type="ECO:0000256" key="5">
    <source>
        <dbReference type="ARBA" id="ARBA00022617"/>
    </source>
</evidence>
<keyword evidence="10" id="KW-0223">Dioxygenase</keyword>
<evidence type="ECO:0000256" key="13">
    <source>
        <dbReference type="ARBA" id="ARBA00023098"/>
    </source>
</evidence>
<keyword evidence="4" id="KW-0575">Peroxidase</keyword>
<feature type="binding site" description="axial binding residue" evidence="15">
    <location>
        <position position="352"/>
    </location>
    <ligand>
        <name>heme b</name>
        <dbReference type="ChEBI" id="CHEBI:60344"/>
    </ligand>
    <ligandPart>
        <name>Fe</name>
        <dbReference type="ChEBI" id="CHEBI:18248"/>
    </ligandPart>
</feature>
<keyword evidence="11" id="KW-0560">Oxidoreductase</keyword>
<dbReference type="CDD" id="cd09818">
    <property type="entry name" value="PIOX_like"/>
    <property type="match status" value="1"/>
</dbReference>
<dbReference type="GO" id="GO:0020037">
    <property type="term" value="F:heme binding"/>
    <property type="evidence" value="ECO:0007669"/>
    <property type="project" value="InterPro"/>
</dbReference>
<proteinExistence type="predicted"/>
<keyword evidence="6 15" id="KW-0479">Metal-binding</keyword>
<dbReference type="GO" id="GO:0031408">
    <property type="term" value="P:oxylipin biosynthetic process"/>
    <property type="evidence" value="ECO:0007669"/>
    <property type="project" value="UniProtKB-KW"/>
</dbReference>
<evidence type="ECO:0000256" key="12">
    <source>
        <dbReference type="ARBA" id="ARBA00023004"/>
    </source>
</evidence>
<keyword evidence="8" id="KW-0611">Plant defense</keyword>
<comment type="cofactor">
    <cofactor evidence="1">
        <name>Ca(2+)</name>
        <dbReference type="ChEBI" id="CHEBI:29108"/>
    </cofactor>
</comment>
<dbReference type="SUPFAM" id="SSF48113">
    <property type="entry name" value="Heme-dependent peroxidases"/>
    <property type="match status" value="1"/>
</dbReference>
<dbReference type="InterPro" id="IPR037120">
    <property type="entry name" value="Haem_peroxidase_sf_animal"/>
</dbReference>
<evidence type="ECO:0000256" key="8">
    <source>
        <dbReference type="ARBA" id="ARBA00022821"/>
    </source>
</evidence>
<keyword evidence="14" id="KW-0275">Fatty acid biosynthesis</keyword>
<evidence type="ECO:0000256" key="9">
    <source>
        <dbReference type="ARBA" id="ARBA00022832"/>
    </source>
</evidence>
<keyword evidence="17" id="KW-1185">Reference proteome</keyword>
<evidence type="ECO:0000256" key="7">
    <source>
        <dbReference type="ARBA" id="ARBA00022767"/>
    </source>
</evidence>
<dbReference type="PROSITE" id="PS50292">
    <property type="entry name" value="PEROXIDASE_3"/>
    <property type="match status" value="1"/>
</dbReference>
<dbReference type="Proteomes" id="UP001187192">
    <property type="component" value="Unassembled WGS sequence"/>
</dbReference>
<evidence type="ECO:0000256" key="3">
    <source>
        <dbReference type="ARBA" id="ARBA00022516"/>
    </source>
</evidence>
<reference evidence="16" key="1">
    <citation type="submission" date="2023-07" db="EMBL/GenBank/DDBJ databases">
        <title>draft genome sequence of fig (Ficus carica).</title>
        <authorList>
            <person name="Takahashi T."/>
            <person name="Nishimura K."/>
        </authorList>
    </citation>
    <scope>NUCLEOTIDE SEQUENCE</scope>
</reference>
<keyword evidence="3" id="KW-0444">Lipid biosynthesis</keyword>
<dbReference type="InterPro" id="IPR019791">
    <property type="entry name" value="Haem_peroxidase_animal"/>
</dbReference>
<keyword evidence="9" id="KW-0276">Fatty acid metabolism</keyword>
<dbReference type="PANTHER" id="PTHR11903:SF11">
    <property type="entry name" value="ALPHA-DIOXYGENASE 1"/>
    <property type="match status" value="1"/>
</dbReference>
<gene>
    <name evidence="16" type="ORF">TIFTF001_029994</name>
</gene>
<dbReference type="GO" id="GO:0006979">
    <property type="term" value="P:response to oxidative stress"/>
    <property type="evidence" value="ECO:0007669"/>
    <property type="project" value="InterPro"/>
</dbReference>
<comment type="cofactor">
    <cofactor evidence="2">
        <name>heme b</name>
        <dbReference type="ChEBI" id="CHEBI:60344"/>
    </cofactor>
</comment>
<evidence type="ECO:0000313" key="16">
    <source>
        <dbReference type="EMBL" id="GMN60905.1"/>
    </source>
</evidence>
<evidence type="ECO:0000256" key="1">
    <source>
        <dbReference type="ARBA" id="ARBA00001913"/>
    </source>
</evidence>
<dbReference type="EMBL" id="BTGU01000104">
    <property type="protein sequence ID" value="GMN60905.1"/>
    <property type="molecule type" value="Genomic_DNA"/>
</dbReference>
<dbReference type="GO" id="GO:0016702">
    <property type="term" value="F:oxidoreductase activity, acting on single donors with incorporation of molecular oxygen, incorporation of two atoms of oxygen"/>
    <property type="evidence" value="ECO:0007669"/>
    <property type="project" value="TreeGrafter"/>
</dbReference>
<dbReference type="InterPro" id="IPR034815">
    <property type="entry name" value="A_dioxygenase"/>
</dbReference>
<dbReference type="GO" id="GO:0006952">
    <property type="term" value="P:defense response"/>
    <property type="evidence" value="ECO:0007669"/>
    <property type="project" value="UniProtKB-KW"/>
</dbReference>
<evidence type="ECO:0000256" key="15">
    <source>
        <dbReference type="PIRSR" id="PIRSR619791-2"/>
    </source>
</evidence>
<organism evidence="16 17">
    <name type="scientific">Ficus carica</name>
    <name type="common">Common fig</name>
    <dbReference type="NCBI Taxonomy" id="3494"/>
    <lineage>
        <taxon>Eukaryota</taxon>
        <taxon>Viridiplantae</taxon>
        <taxon>Streptophyta</taxon>
        <taxon>Embryophyta</taxon>
        <taxon>Tracheophyta</taxon>
        <taxon>Spermatophyta</taxon>
        <taxon>Magnoliopsida</taxon>
        <taxon>eudicotyledons</taxon>
        <taxon>Gunneridae</taxon>
        <taxon>Pentapetalae</taxon>
        <taxon>rosids</taxon>
        <taxon>fabids</taxon>
        <taxon>Rosales</taxon>
        <taxon>Moraceae</taxon>
        <taxon>Ficeae</taxon>
        <taxon>Ficus</taxon>
    </lineage>
</organism>
<evidence type="ECO:0000256" key="10">
    <source>
        <dbReference type="ARBA" id="ARBA00022964"/>
    </source>
</evidence>
<dbReference type="InterPro" id="IPR010255">
    <property type="entry name" value="Haem_peroxidase_sf"/>
</dbReference>
<dbReference type="Pfam" id="PF03098">
    <property type="entry name" value="An_peroxidase"/>
    <property type="match status" value="1"/>
</dbReference>
<protein>
    <submittedName>
        <fullName evidence="16">Uncharacterized protein</fullName>
    </submittedName>
</protein>
<name>A0AA88J352_FICCA</name>
<evidence type="ECO:0000256" key="4">
    <source>
        <dbReference type="ARBA" id="ARBA00022559"/>
    </source>
</evidence>
<keyword evidence="5 15" id="KW-0349">Heme</keyword>
<dbReference type="GO" id="GO:0004601">
    <property type="term" value="F:peroxidase activity"/>
    <property type="evidence" value="ECO:0007669"/>
    <property type="project" value="UniProtKB-KW"/>
</dbReference>
<sequence>MHWVDKLGIWHRLPVFLGLAYLAGRRHLHQQYNLFNVGETPVGVRFNPVDYPYRTADGKYNDPFNEGAGGQGSFFGRNILPVDQKDKLLKPDPMVVATKLLVRKSNYKDTGKQFNVIAASWIQFMVHDWINHLEDTNQIELTAPKEVASECPLKSFKFFQTKEVPTNFYDIKTGTKNIRTPWWDGSAIYGSNNEKLKQLRTFKDGKLKIAKDGLLLHDQDGIPLSGDVTNVWAGLSTLQALFVKEHNAVCDALKKEYRDLDDEDLYRHARLVTSAVIAKVHTIDWTVELLKTDTLRAGLRSNWYGLLGKKFKDTFGHVGESTLSGFVGHKKSNNHGVPYSLTEEFVSVYRMHALLPDDLQVRDISAKTGPNKSPPLIKAIPMENLIGQEGEKNLSHIGFTKLFVSMGHQSCGSLELWNYPMWMRDLIPQDPNGKDRPDHVDLPALEVYRDRERKVARYNAFRRALLLIPIKTWEDLTDDEEAIKILREVYGDDVEELDLLVGLMAEKKIKGFAISESAFVIFLQMATRMKFLSWS</sequence>
<comment type="caution">
    <text evidence="16">The sequence shown here is derived from an EMBL/GenBank/DDBJ whole genome shotgun (WGS) entry which is preliminary data.</text>
</comment>
<keyword evidence="13" id="KW-0443">Lipid metabolism</keyword>
<dbReference type="Gene3D" id="1.10.640.10">
    <property type="entry name" value="Haem peroxidase domain superfamily, animal type"/>
    <property type="match status" value="1"/>
</dbReference>
<evidence type="ECO:0000256" key="14">
    <source>
        <dbReference type="ARBA" id="ARBA00023160"/>
    </source>
</evidence>
<dbReference type="InterPro" id="IPR050783">
    <property type="entry name" value="Oxylipin_biosynth_metab"/>
</dbReference>
<evidence type="ECO:0000256" key="6">
    <source>
        <dbReference type="ARBA" id="ARBA00022723"/>
    </source>
</evidence>
<keyword evidence="12 15" id="KW-0408">Iron</keyword>
<evidence type="ECO:0000256" key="11">
    <source>
        <dbReference type="ARBA" id="ARBA00023002"/>
    </source>
</evidence>
<dbReference type="GO" id="GO:0006633">
    <property type="term" value="P:fatty acid biosynthetic process"/>
    <property type="evidence" value="ECO:0007669"/>
    <property type="project" value="UniProtKB-KW"/>
</dbReference>
<keyword evidence="7" id="KW-0925">Oxylipin biosynthesis</keyword>
<dbReference type="AlphaFoldDB" id="A0AA88J352"/>